<reference evidence="12 13" key="1">
    <citation type="submission" date="2018-02" db="EMBL/GenBank/DDBJ databases">
        <authorList>
            <person name="Cohen D.B."/>
            <person name="Kent A.D."/>
        </authorList>
    </citation>
    <scope>NUCLEOTIDE SEQUENCE [LARGE SCALE GENOMIC DNA]</scope>
    <source>
        <strain evidence="12 13">CCAP 1448/3</strain>
    </source>
</reference>
<dbReference type="OrthoDB" id="5295945at2"/>
<dbReference type="NCBIfam" id="NF000842">
    <property type="entry name" value="PRK00071.2-1"/>
    <property type="match status" value="1"/>
</dbReference>
<sequence length="190" mass="21532">MNKIALFGTSADPPTAAHQTIISWLGDNYDRVLVWASDNPFKCHQTSLKQREAMLRLLIEDIDPPKSNIGVYPELSHTRTWNTIEQVQETWAEAELTLVVGSDLILQLPRWYLAAKLLKEVNLLIVPRPGNPIREDALAKLKEMGARVAIAPSFTPDVSSTAYRKFQDTEALTTTVKDYIDREQLYICHN</sequence>
<keyword evidence="8" id="KW-0067">ATP-binding</keyword>
<dbReference type="GO" id="GO:0004515">
    <property type="term" value="F:nicotinate-nucleotide adenylyltransferase activity"/>
    <property type="evidence" value="ECO:0007669"/>
    <property type="project" value="UniProtKB-EC"/>
</dbReference>
<evidence type="ECO:0000256" key="3">
    <source>
        <dbReference type="ARBA" id="ARBA00012389"/>
    </source>
</evidence>
<dbReference type="GO" id="GO:0009435">
    <property type="term" value="P:NAD+ biosynthetic process"/>
    <property type="evidence" value="ECO:0007669"/>
    <property type="project" value="UniProtKB-UniPathway"/>
</dbReference>
<accession>A0A2T1BWI9</accession>
<protein>
    <recommendedName>
        <fullName evidence="3">nicotinate-nucleotide adenylyltransferase</fullName>
        <ecNumber evidence="3">2.7.7.18</ecNumber>
    </recommendedName>
</protein>
<keyword evidence="7" id="KW-0547">Nucleotide-binding</keyword>
<dbReference type="Gene3D" id="3.40.50.620">
    <property type="entry name" value="HUPs"/>
    <property type="match status" value="1"/>
</dbReference>
<dbReference type="SUPFAM" id="SSF52374">
    <property type="entry name" value="Nucleotidylyl transferase"/>
    <property type="match status" value="1"/>
</dbReference>
<comment type="caution">
    <text evidence="12">The sequence shown here is derived from an EMBL/GenBank/DDBJ whole genome shotgun (WGS) entry which is preliminary data.</text>
</comment>
<dbReference type="Pfam" id="PF01467">
    <property type="entry name" value="CTP_transf_like"/>
    <property type="match status" value="1"/>
</dbReference>
<evidence type="ECO:0000256" key="8">
    <source>
        <dbReference type="ARBA" id="ARBA00022840"/>
    </source>
</evidence>
<organism evidence="12 13">
    <name type="scientific">Merismopedia glauca CCAP 1448/3</name>
    <dbReference type="NCBI Taxonomy" id="1296344"/>
    <lineage>
        <taxon>Bacteria</taxon>
        <taxon>Bacillati</taxon>
        <taxon>Cyanobacteriota</taxon>
        <taxon>Cyanophyceae</taxon>
        <taxon>Synechococcales</taxon>
        <taxon>Merismopediaceae</taxon>
        <taxon>Merismopedia</taxon>
    </lineage>
</organism>
<dbReference type="EMBL" id="PVWJ01000232">
    <property type="protein sequence ID" value="PSB00376.1"/>
    <property type="molecule type" value="Genomic_DNA"/>
</dbReference>
<dbReference type="UniPathway" id="UPA00253">
    <property type="reaction ID" value="UER00332"/>
</dbReference>
<evidence type="ECO:0000259" key="11">
    <source>
        <dbReference type="Pfam" id="PF01467"/>
    </source>
</evidence>
<comment type="catalytic activity">
    <reaction evidence="10">
        <text>nicotinate beta-D-ribonucleotide + ATP + H(+) = deamido-NAD(+) + diphosphate</text>
        <dbReference type="Rhea" id="RHEA:22860"/>
        <dbReference type="ChEBI" id="CHEBI:15378"/>
        <dbReference type="ChEBI" id="CHEBI:30616"/>
        <dbReference type="ChEBI" id="CHEBI:33019"/>
        <dbReference type="ChEBI" id="CHEBI:57502"/>
        <dbReference type="ChEBI" id="CHEBI:58437"/>
        <dbReference type="EC" id="2.7.7.18"/>
    </reaction>
</comment>
<evidence type="ECO:0000256" key="2">
    <source>
        <dbReference type="ARBA" id="ARBA00005019"/>
    </source>
</evidence>
<gene>
    <name evidence="12" type="ORF">C7B64_23855</name>
</gene>
<evidence type="ECO:0000256" key="6">
    <source>
        <dbReference type="ARBA" id="ARBA00022695"/>
    </source>
</evidence>
<evidence type="ECO:0000256" key="7">
    <source>
        <dbReference type="ARBA" id="ARBA00022741"/>
    </source>
</evidence>
<keyword evidence="9" id="KW-0520">NAD</keyword>
<evidence type="ECO:0000256" key="5">
    <source>
        <dbReference type="ARBA" id="ARBA00022679"/>
    </source>
</evidence>
<dbReference type="InterPro" id="IPR014729">
    <property type="entry name" value="Rossmann-like_a/b/a_fold"/>
</dbReference>
<dbReference type="PANTHER" id="PTHR39321:SF3">
    <property type="entry name" value="PHOSPHOPANTETHEINE ADENYLYLTRANSFERASE"/>
    <property type="match status" value="1"/>
</dbReference>
<dbReference type="EC" id="2.7.7.18" evidence="3"/>
<keyword evidence="6 12" id="KW-0548">Nucleotidyltransferase</keyword>
<dbReference type="PANTHER" id="PTHR39321">
    <property type="entry name" value="NICOTINATE-NUCLEOTIDE ADENYLYLTRANSFERASE-RELATED"/>
    <property type="match status" value="1"/>
</dbReference>
<reference evidence="12 13" key="2">
    <citation type="submission" date="2018-03" db="EMBL/GenBank/DDBJ databases">
        <title>The ancient ancestry and fast evolution of plastids.</title>
        <authorList>
            <person name="Moore K.R."/>
            <person name="Magnabosco C."/>
            <person name="Momper L."/>
            <person name="Gold D.A."/>
            <person name="Bosak T."/>
            <person name="Fournier G.P."/>
        </authorList>
    </citation>
    <scope>NUCLEOTIDE SEQUENCE [LARGE SCALE GENOMIC DNA]</scope>
    <source>
        <strain evidence="12 13">CCAP 1448/3</strain>
    </source>
</reference>
<comment type="function">
    <text evidence="1">Catalyzes the reversible adenylation of nicotinate mononucleotide (NaMN) to nicotinic acid adenine dinucleotide (NaAD).</text>
</comment>
<name>A0A2T1BWI9_9CYAN</name>
<keyword evidence="4" id="KW-0662">Pyridine nucleotide biosynthesis</keyword>
<evidence type="ECO:0000256" key="10">
    <source>
        <dbReference type="ARBA" id="ARBA00048721"/>
    </source>
</evidence>
<dbReference type="InterPro" id="IPR005248">
    <property type="entry name" value="NadD/NMNAT"/>
</dbReference>
<dbReference type="RefSeq" id="WP_106292094.1">
    <property type="nucleotide sequence ID" value="NZ_CAWNTC010000061.1"/>
</dbReference>
<dbReference type="Proteomes" id="UP000238762">
    <property type="component" value="Unassembled WGS sequence"/>
</dbReference>
<dbReference type="AlphaFoldDB" id="A0A2T1BWI9"/>
<dbReference type="CDD" id="cd02165">
    <property type="entry name" value="NMNAT"/>
    <property type="match status" value="1"/>
</dbReference>
<evidence type="ECO:0000313" key="13">
    <source>
        <dbReference type="Proteomes" id="UP000238762"/>
    </source>
</evidence>
<keyword evidence="5 12" id="KW-0808">Transferase</keyword>
<dbReference type="GO" id="GO:0005524">
    <property type="term" value="F:ATP binding"/>
    <property type="evidence" value="ECO:0007669"/>
    <property type="project" value="UniProtKB-KW"/>
</dbReference>
<dbReference type="InterPro" id="IPR004821">
    <property type="entry name" value="Cyt_trans-like"/>
</dbReference>
<evidence type="ECO:0000313" key="12">
    <source>
        <dbReference type="EMBL" id="PSB00376.1"/>
    </source>
</evidence>
<evidence type="ECO:0000256" key="1">
    <source>
        <dbReference type="ARBA" id="ARBA00002324"/>
    </source>
</evidence>
<feature type="domain" description="Cytidyltransferase-like" evidence="11">
    <location>
        <begin position="6"/>
        <end position="165"/>
    </location>
</feature>
<comment type="pathway">
    <text evidence="2">Cofactor biosynthesis; NAD(+) biosynthesis; deamido-NAD(+) from nicotinate D-ribonucleotide: step 1/1.</text>
</comment>
<keyword evidence="13" id="KW-1185">Reference proteome</keyword>
<evidence type="ECO:0000256" key="9">
    <source>
        <dbReference type="ARBA" id="ARBA00023027"/>
    </source>
</evidence>
<evidence type="ECO:0000256" key="4">
    <source>
        <dbReference type="ARBA" id="ARBA00022642"/>
    </source>
</evidence>
<proteinExistence type="predicted"/>